<evidence type="ECO:0000313" key="7">
    <source>
        <dbReference type="EMBL" id="KIM37236.1"/>
    </source>
</evidence>
<reference evidence="8" key="2">
    <citation type="submission" date="2015-01" db="EMBL/GenBank/DDBJ databases">
        <title>Evolutionary Origins and Diversification of the Mycorrhizal Mutualists.</title>
        <authorList>
            <consortium name="DOE Joint Genome Institute"/>
            <consortium name="Mycorrhizal Genomics Consortium"/>
            <person name="Kohler A."/>
            <person name="Kuo A."/>
            <person name="Nagy L.G."/>
            <person name="Floudas D."/>
            <person name="Copeland A."/>
            <person name="Barry K.W."/>
            <person name="Cichocki N."/>
            <person name="Veneault-Fourrey C."/>
            <person name="LaButti K."/>
            <person name="Lindquist E.A."/>
            <person name="Lipzen A."/>
            <person name="Lundell T."/>
            <person name="Morin E."/>
            <person name="Murat C."/>
            <person name="Riley R."/>
            <person name="Ohm R."/>
            <person name="Sun H."/>
            <person name="Tunlid A."/>
            <person name="Henrissat B."/>
            <person name="Grigoriev I.V."/>
            <person name="Hibbett D.S."/>
            <person name="Martin F."/>
        </authorList>
    </citation>
    <scope>NUCLEOTIDE SEQUENCE [LARGE SCALE GENOMIC DNA]</scope>
    <source>
        <strain evidence="8">h7</strain>
    </source>
</reference>
<evidence type="ECO:0000256" key="2">
    <source>
        <dbReference type="ARBA" id="ARBA00022771"/>
    </source>
</evidence>
<accession>A0A0C3C0P8</accession>
<dbReference type="HOGENOM" id="CLU_305442_0_0_1"/>
<dbReference type="InterPro" id="IPR000433">
    <property type="entry name" value="Znf_ZZ"/>
</dbReference>
<feature type="compositionally biased region" description="Acidic residues" evidence="5">
    <location>
        <begin position="877"/>
        <end position="889"/>
    </location>
</feature>
<dbReference type="PROSITE" id="PS50135">
    <property type="entry name" value="ZF_ZZ_2"/>
    <property type="match status" value="1"/>
</dbReference>
<dbReference type="CDD" id="cd02249">
    <property type="entry name" value="ZZ"/>
    <property type="match status" value="1"/>
</dbReference>
<feature type="region of interest" description="Disordered" evidence="5">
    <location>
        <begin position="862"/>
        <end position="926"/>
    </location>
</feature>
<dbReference type="AlphaFoldDB" id="A0A0C3C0P8"/>
<keyword evidence="8" id="KW-1185">Reference proteome</keyword>
<feature type="region of interest" description="Disordered" evidence="5">
    <location>
        <begin position="800"/>
        <end position="848"/>
    </location>
</feature>
<feature type="domain" description="ZZ-type" evidence="6">
    <location>
        <begin position="711"/>
        <end position="774"/>
    </location>
</feature>
<sequence length="971" mass="110856">MPMIDSLGAQRWEEIHSRIIKEPPREGREYINHALKLVSFIEPISEVHPVAKALVSGFKAVLALEQIREENDMRVAAVFFTGTDTMRVFLDISEVATTDKHHSTLHPLKHDFGFEIVLRRIQVTIRDCGNSVDTYYKQSRLAKFYKAQEWKIRMAGYIDDFKSHRVQLQEALSLYTASNVNVLVTKMSDVADLVSRLFATKPEWEKTLATKTQCLGDQNKWMEDDATLQAVVLAAEDPVLGGIATKKVESKSNEMRDGQSTKLSDLRNELQLSLEQLCSRNRIFSSRSWLSIPSNFKKLSRAQRNLWFEHCQVPMIVSYIRYDLCELWKEMSWIFCVDNKLFTSALFEYYLDHFSASRRITLNSNPEVSEEQKNASNSDEWTLEYIAAHGQQIAIAVDRDNSGFIRISEANAFTKKIPNGWSLPQWCAYTVAGWSYECRIYRKRMHRLLFKLMEMEAQVLPNNRMFLLSIIELCHPILSPLAWEPRGQQLPSTTIELRSLVKDKVHAQDAALRAHLDTLQWNIEDESVLRLLYGDVPLEKYILQLCTLVLEQALILAEISCTLTLETKEWYRFIYCQRTIRKVVLARVTSLSEDFAKNKDTAHDPKLYFGGIWSSVDLKEYMADRADYPKEYTSSDVADYHHDLSLLDDFPLPSVVEGEPAKRLKYKPWEEHIKSMNAADVPMAIPSEWDPTVAEESESMMLRTSWCRFPLVERGCDVCRCFPIVERYYGCLVCEQRGGFDLCASCYNNKSSSEIEIQAHKVGHPMVKWTLDPRIGMRQWMELEANMVLECLRTKMRVNSQHQNGDQLGDRSDDDDNDENDNEDDDNDNEDDDNDNEGDDEENEGEDDVGVIAAGAAVAAELGDETGDEIGNGGEDHGEEEEIFPDGEDFGIGIDEAMENPIQDADETDTSANQPKHEDLTDPLPGGAVVEVVQDPLATPSPYMCGRCSESIDWDHTFYRCIGHSCRGASR</sequence>
<keyword evidence="2 4" id="KW-0863">Zinc-finger</keyword>
<dbReference type="InterPro" id="IPR043145">
    <property type="entry name" value="Znf_ZZ_sf"/>
</dbReference>
<dbReference type="EMBL" id="KN831799">
    <property type="protein sequence ID" value="KIM37236.1"/>
    <property type="molecule type" value="Genomic_DNA"/>
</dbReference>
<dbReference type="OrthoDB" id="3222020at2759"/>
<evidence type="ECO:0000256" key="5">
    <source>
        <dbReference type="SAM" id="MobiDB-lite"/>
    </source>
</evidence>
<protein>
    <recommendedName>
        <fullName evidence="6">ZZ-type domain-containing protein</fullName>
    </recommendedName>
</protein>
<dbReference type="STRING" id="686832.A0A0C3C0P8"/>
<evidence type="ECO:0000256" key="1">
    <source>
        <dbReference type="ARBA" id="ARBA00022723"/>
    </source>
</evidence>
<name>A0A0C3C0P8_HEBCY</name>
<evidence type="ECO:0000313" key="8">
    <source>
        <dbReference type="Proteomes" id="UP000053424"/>
    </source>
</evidence>
<keyword evidence="1" id="KW-0479">Metal-binding</keyword>
<dbReference type="SUPFAM" id="SSF57850">
    <property type="entry name" value="RING/U-box"/>
    <property type="match status" value="1"/>
</dbReference>
<organism evidence="7 8">
    <name type="scientific">Hebeloma cylindrosporum</name>
    <dbReference type="NCBI Taxonomy" id="76867"/>
    <lineage>
        <taxon>Eukaryota</taxon>
        <taxon>Fungi</taxon>
        <taxon>Dikarya</taxon>
        <taxon>Basidiomycota</taxon>
        <taxon>Agaricomycotina</taxon>
        <taxon>Agaricomycetes</taxon>
        <taxon>Agaricomycetidae</taxon>
        <taxon>Agaricales</taxon>
        <taxon>Agaricineae</taxon>
        <taxon>Hymenogastraceae</taxon>
        <taxon>Hebeloma</taxon>
    </lineage>
</organism>
<dbReference type="Proteomes" id="UP000053424">
    <property type="component" value="Unassembled WGS sequence"/>
</dbReference>
<dbReference type="GO" id="GO:0008270">
    <property type="term" value="F:zinc ion binding"/>
    <property type="evidence" value="ECO:0007669"/>
    <property type="project" value="UniProtKB-KW"/>
</dbReference>
<dbReference type="Gene3D" id="3.30.60.90">
    <property type="match status" value="1"/>
</dbReference>
<gene>
    <name evidence="7" type="ORF">M413DRAFT_448725</name>
</gene>
<proteinExistence type="predicted"/>
<evidence type="ECO:0000256" key="3">
    <source>
        <dbReference type="ARBA" id="ARBA00022833"/>
    </source>
</evidence>
<evidence type="ECO:0000256" key="4">
    <source>
        <dbReference type="PROSITE-ProRule" id="PRU00228"/>
    </source>
</evidence>
<reference evidence="7 8" key="1">
    <citation type="submission" date="2014-04" db="EMBL/GenBank/DDBJ databases">
        <authorList>
            <consortium name="DOE Joint Genome Institute"/>
            <person name="Kuo A."/>
            <person name="Gay G."/>
            <person name="Dore J."/>
            <person name="Kohler A."/>
            <person name="Nagy L.G."/>
            <person name="Floudas D."/>
            <person name="Copeland A."/>
            <person name="Barry K.W."/>
            <person name="Cichocki N."/>
            <person name="Veneault-Fourrey C."/>
            <person name="LaButti K."/>
            <person name="Lindquist E.A."/>
            <person name="Lipzen A."/>
            <person name="Lundell T."/>
            <person name="Morin E."/>
            <person name="Murat C."/>
            <person name="Sun H."/>
            <person name="Tunlid A."/>
            <person name="Henrissat B."/>
            <person name="Grigoriev I.V."/>
            <person name="Hibbett D.S."/>
            <person name="Martin F."/>
            <person name="Nordberg H.P."/>
            <person name="Cantor M.N."/>
            <person name="Hua S.X."/>
        </authorList>
    </citation>
    <scope>NUCLEOTIDE SEQUENCE [LARGE SCALE GENOMIC DNA]</scope>
    <source>
        <strain evidence="8">h7</strain>
    </source>
</reference>
<keyword evidence="3" id="KW-0862">Zinc</keyword>
<feature type="compositionally biased region" description="Acidic residues" evidence="5">
    <location>
        <begin position="812"/>
        <end position="848"/>
    </location>
</feature>
<evidence type="ECO:0000259" key="6">
    <source>
        <dbReference type="PROSITE" id="PS50135"/>
    </source>
</evidence>